<dbReference type="Pfam" id="PF05656">
    <property type="entry name" value="DUF805"/>
    <property type="match status" value="1"/>
</dbReference>
<dbReference type="KEGG" id="poz:I0K15_05625"/>
<keyword evidence="2" id="KW-1133">Transmembrane helix</keyword>
<dbReference type="GO" id="GO:0016020">
    <property type="term" value="C:membrane"/>
    <property type="evidence" value="ECO:0007669"/>
    <property type="project" value="InterPro"/>
</dbReference>
<evidence type="ECO:0000313" key="3">
    <source>
        <dbReference type="EMBL" id="QPH55220.1"/>
    </source>
</evidence>
<keyword evidence="2" id="KW-0472">Membrane</keyword>
<dbReference type="AlphaFoldDB" id="A0A7S9QDT2"/>
<dbReference type="EMBL" id="CP064942">
    <property type="protein sequence ID" value="QPH55220.1"/>
    <property type="molecule type" value="Genomic_DNA"/>
</dbReference>
<protein>
    <submittedName>
        <fullName evidence="3">DUF805 domain-containing protein</fullName>
    </submittedName>
</protein>
<evidence type="ECO:0000313" key="4">
    <source>
        <dbReference type="Proteomes" id="UP000594800"/>
    </source>
</evidence>
<feature type="transmembrane region" description="Helical" evidence="2">
    <location>
        <begin position="123"/>
        <end position="147"/>
    </location>
</feature>
<dbReference type="Proteomes" id="UP000594800">
    <property type="component" value="Chromosome"/>
</dbReference>
<accession>A0A7S9QDT2</accession>
<sequence>MGPREAIVTCLSSPLRFSGRAERSEYWWFLPVGLTLPAAALLLGASLHLEAALRLALFAIAGLPLFAVTIRRAKDTGTAMDRVAYPTACLVALIAMVCVYETYTAWLGSAFQTIDGPAGFGLMLIAAISVPTLVVAILAALIHGLIFGTMLFSRMILPSDPGTNRYGPPPPHILSRNGPTGPQPE</sequence>
<keyword evidence="4" id="KW-1185">Reference proteome</keyword>
<organism evidence="3 4">
    <name type="scientific">Pontivivens ytuae</name>
    <dbReference type="NCBI Taxonomy" id="2789856"/>
    <lineage>
        <taxon>Bacteria</taxon>
        <taxon>Pseudomonadati</taxon>
        <taxon>Pseudomonadota</taxon>
        <taxon>Alphaproteobacteria</taxon>
        <taxon>Rhodobacterales</taxon>
        <taxon>Paracoccaceae</taxon>
        <taxon>Pontivivens</taxon>
    </lineage>
</organism>
<dbReference type="RefSeq" id="WP_196104419.1">
    <property type="nucleotide sequence ID" value="NZ_CP064942.1"/>
</dbReference>
<dbReference type="InterPro" id="IPR008523">
    <property type="entry name" value="DUF805"/>
</dbReference>
<feature type="transmembrane region" description="Helical" evidence="2">
    <location>
        <begin position="83"/>
        <end position="103"/>
    </location>
</feature>
<evidence type="ECO:0000256" key="1">
    <source>
        <dbReference type="SAM" id="MobiDB-lite"/>
    </source>
</evidence>
<gene>
    <name evidence="3" type="ORF">I0K15_05625</name>
</gene>
<feature type="transmembrane region" description="Helical" evidence="2">
    <location>
        <begin position="26"/>
        <end position="45"/>
    </location>
</feature>
<name>A0A7S9QDT2_9RHOB</name>
<keyword evidence="2" id="KW-0812">Transmembrane</keyword>
<evidence type="ECO:0000256" key="2">
    <source>
        <dbReference type="SAM" id="Phobius"/>
    </source>
</evidence>
<proteinExistence type="predicted"/>
<reference evidence="3 4" key="1">
    <citation type="submission" date="2020-11" db="EMBL/GenBank/DDBJ databases">
        <title>Description of Pontivivens ytuae sp. nov. isolated from deep sea sediment of Mariana Trench.</title>
        <authorList>
            <person name="Wang Z."/>
            <person name="Sun Q.-L."/>
            <person name="Xu X.-D."/>
            <person name="Tang Y.-Z."/>
            <person name="Zhang J."/>
        </authorList>
    </citation>
    <scope>NUCLEOTIDE SEQUENCE [LARGE SCALE GENOMIC DNA]</scope>
    <source>
        <strain evidence="3 4">MT2928</strain>
    </source>
</reference>
<feature type="region of interest" description="Disordered" evidence="1">
    <location>
        <begin position="166"/>
        <end position="185"/>
    </location>
</feature>
<feature type="transmembrane region" description="Helical" evidence="2">
    <location>
        <begin position="51"/>
        <end position="71"/>
    </location>
</feature>